<reference evidence="1 2" key="1">
    <citation type="submission" date="2019-09" db="EMBL/GenBank/DDBJ databases">
        <authorList>
            <person name="Chandra G."/>
            <person name="Truman W A."/>
        </authorList>
    </citation>
    <scope>NUCLEOTIDE SEQUENCE [LARGE SCALE GENOMIC DNA]</scope>
    <source>
        <strain evidence="1">PS645</strain>
    </source>
</reference>
<gene>
    <name evidence="1" type="ORF">PS645_04904</name>
</gene>
<evidence type="ECO:0000313" key="2">
    <source>
        <dbReference type="Proteomes" id="UP000325607"/>
    </source>
</evidence>
<accession>A0A5E6WV98</accession>
<dbReference type="EMBL" id="CABVGX010000059">
    <property type="protein sequence ID" value="VVN32525.1"/>
    <property type="molecule type" value="Genomic_DNA"/>
</dbReference>
<proteinExistence type="predicted"/>
<sequence length="53" mass="6053">MVQRSYQDILLLIARDRANPDACLNNSLYRTAPFFFRCTVCALQAGQNILTDM</sequence>
<dbReference type="AlphaFoldDB" id="A0A5E6WV98"/>
<protein>
    <submittedName>
        <fullName evidence="1">Uncharacterized protein</fullName>
    </submittedName>
</protein>
<dbReference type="Proteomes" id="UP000325607">
    <property type="component" value="Unassembled WGS sequence"/>
</dbReference>
<name>A0A5E6WV98_PSEFL</name>
<evidence type="ECO:0000313" key="1">
    <source>
        <dbReference type="EMBL" id="VVN32525.1"/>
    </source>
</evidence>
<organism evidence="1 2">
    <name type="scientific">Pseudomonas fluorescens</name>
    <dbReference type="NCBI Taxonomy" id="294"/>
    <lineage>
        <taxon>Bacteria</taxon>
        <taxon>Pseudomonadati</taxon>
        <taxon>Pseudomonadota</taxon>
        <taxon>Gammaproteobacteria</taxon>
        <taxon>Pseudomonadales</taxon>
        <taxon>Pseudomonadaceae</taxon>
        <taxon>Pseudomonas</taxon>
    </lineage>
</organism>